<name>A0A2S8GRJ9_9BACT</name>
<gene>
    <name evidence="2" type="ORF">C5Y93_07415</name>
</gene>
<organism evidence="2 3">
    <name type="scientific">Blastopirellula marina</name>
    <dbReference type="NCBI Taxonomy" id="124"/>
    <lineage>
        <taxon>Bacteria</taxon>
        <taxon>Pseudomonadati</taxon>
        <taxon>Planctomycetota</taxon>
        <taxon>Planctomycetia</taxon>
        <taxon>Pirellulales</taxon>
        <taxon>Pirellulaceae</taxon>
        <taxon>Blastopirellula</taxon>
    </lineage>
</organism>
<proteinExistence type="predicted"/>
<accession>A0A2S8GRJ9</accession>
<comment type="caution">
    <text evidence="2">The sequence shown here is derived from an EMBL/GenBank/DDBJ whole genome shotgun (WGS) entry which is preliminary data.</text>
</comment>
<feature type="region of interest" description="Disordered" evidence="1">
    <location>
        <begin position="54"/>
        <end position="89"/>
    </location>
</feature>
<reference evidence="2 3" key="1">
    <citation type="submission" date="2018-02" db="EMBL/GenBank/DDBJ databases">
        <title>Comparative genomes isolates from brazilian mangrove.</title>
        <authorList>
            <person name="Araujo J.E."/>
            <person name="Taketani R.G."/>
            <person name="Silva M.C.P."/>
            <person name="Loureco M.V."/>
            <person name="Andreote F.D."/>
        </authorList>
    </citation>
    <scope>NUCLEOTIDE SEQUENCE [LARGE SCALE GENOMIC DNA]</scope>
    <source>
        <strain evidence="2 3">Nap-Phe MGV</strain>
    </source>
</reference>
<dbReference type="Proteomes" id="UP000237819">
    <property type="component" value="Unassembled WGS sequence"/>
</dbReference>
<evidence type="ECO:0000313" key="2">
    <source>
        <dbReference type="EMBL" id="PQO46654.1"/>
    </source>
</evidence>
<evidence type="ECO:0000313" key="3">
    <source>
        <dbReference type="Proteomes" id="UP000237819"/>
    </source>
</evidence>
<dbReference type="EMBL" id="PUHZ01000008">
    <property type="protein sequence ID" value="PQO46654.1"/>
    <property type="molecule type" value="Genomic_DNA"/>
</dbReference>
<feature type="compositionally biased region" description="Polar residues" evidence="1">
    <location>
        <begin position="80"/>
        <end position="89"/>
    </location>
</feature>
<evidence type="ECO:0000256" key="1">
    <source>
        <dbReference type="SAM" id="MobiDB-lite"/>
    </source>
</evidence>
<protein>
    <submittedName>
        <fullName evidence="2">Uncharacterized protein</fullName>
    </submittedName>
</protein>
<dbReference type="AlphaFoldDB" id="A0A2S8GRJ9"/>
<sequence>MRRRIGANLVQPLRNIKVLPTITTDGPASTRSRPVCKSLQESRAAEMDLLATTDSLPQSAVERHEQPPNRDALPSMPVNLPQSNLEIAI</sequence>